<keyword evidence="2 5" id="KW-0479">Metal-binding</keyword>
<accession>A0A5R8WWS5</accession>
<evidence type="ECO:0000256" key="1">
    <source>
        <dbReference type="ARBA" id="ARBA00001947"/>
    </source>
</evidence>
<evidence type="ECO:0000256" key="3">
    <source>
        <dbReference type="ARBA" id="ARBA00022833"/>
    </source>
</evidence>
<dbReference type="Proteomes" id="UP000305517">
    <property type="component" value="Unassembled WGS sequence"/>
</dbReference>
<proteinExistence type="inferred from homology"/>
<evidence type="ECO:0000313" key="9">
    <source>
        <dbReference type="Proteomes" id="UP000305517"/>
    </source>
</evidence>
<dbReference type="RefSeq" id="WP_138074861.1">
    <property type="nucleotide sequence ID" value="NZ_VAJM01000001.1"/>
</dbReference>
<feature type="domain" description="Alcohol dehydrogenase-like N-terminal" evidence="7">
    <location>
        <begin position="25"/>
        <end position="144"/>
    </location>
</feature>
<dbReference type="InterPro" id="IPR013149">
    <property type="entry name" value="ADH-like_C"/>
</dbReference>
<evidence type="ECO:0000256" key="5">
    <source>
        <dbReference type="RuleBase" id="RU361277"/>
    </source>
</evidence>
<dbReference type="SUPFAM" id="SSF50129">
    <property type="entry name" value="GroES-like"/>
    <property type="match status" value="1"/>
</dbReference>
<dbReference type="PROSITE" id="PS00059">
    <property type="entry name" value="ADH_ZINC"/>
    <property type="match status" value="1"/>
</dbReference>
<dbReference type="Pfam" id="PF00107">
    <property type="entry name" value="ADH_zinc_N"/>
    <property type="match status" value="1"/>
</dbReference>
<evidence type="ECO:0000256" key="2">
    <source>
        <dbReference type="ARBA" id="ARBA00022723"/>
    </source>
</evidence>
<feature type="domain" description="Alcohol dehydrogenase-like C-terminal" evidence="6">
    <location>
        <begin position="188"/>
        <end position="264"/>
    </location>
</feature>
<dbReference type="GO" id="GO:0008270">
    <property type="term" value="F:zinc ion binding"/>
    <property type="evidence" value="ECO:0007669"/>
    <property type="project" value="InterPro"/>
</dbReference>
<comment type="cofactor">
    <cofactor evidence="1 5">
        <name>Zn(2+)</name>
        <dbReference type="ChEBI" id="CHEBI:29105"/>
    </cofactor>
</comment>
<organism evidence="8 9">
    <name type="scientific">Hymenobacter jeollabukensis</name>
    <dbReference type="NCBI Taxonomy" id="2025313"/>
    <lineage>
        <taxon>Bacteria</taxon>
        <taxon>Pseudomonadati</taxon>
        <taxon>Bacteroidota</taxon>
        <taxon>Cytophagia</taxon>
        <taxon>Cytophagales</taxon>
        <taxon>Hymenobacteraceae</taxon>
        <taxon>Hymenobacter</taxon>
    </lineage>
</organism>
<dbReference type="InterPro" id="IPR036291">
    <property type="entry name" value="NAD(P)-bd_dom_sf"/>
</dbReference>
<dbReference type="AlphaFoldDB" id="A0A5R8WWS5"/>
<dbReference type="InterPro" id="IPR011032">
    <property type="entry name" value="GroES-like_sf"/>
</dbReference>
<dbReference type="InterPro" id="IPR013154">
    <property type="entry name" value="ADH-like_N"/>
</dbReference>
<dbReference type="Gene3D" id="3.40.50.720">
    <property type="entry name" value="NAD(P)-binding Rossmann-like Domain"/>
    <property type="match status" value="1"/>
</dbReference>
<dbReference type="InterPro" id="IPR002328">
    <property type="entry name" value="ADH_Zn_CS"/>
</dbReference>
<sequence>MLAMDYRGPKRVRAVQKPMPEIKHPQDAIVKVLRTCICGSDLHLYNGNVPDTRVGSTFGHEFVGEVVEVGAEVTKVKVGDRVIVPFNIACGECHFCRQGMFGNCHESNTEATAVGAIFGYSHTAGGFNGGQAEYCRVPYANVGPVIVPEGMDLDDAVLLTDVVPTGYQAAEMAGIQTGDTVVVFGAGPIGIMAARCAWLFGAGRVIIIDQEDYRLDFARNYSYCEAYNFKEMDDPVVFIKKITDWIGADVVIDAVGAEAAGNTMQTITGRKLLLQAGSATALHWAINSVKKGGVVSIVGVYGPTDNLVPIGNVLNKGLTIRANQASVKRLLPRLIQHVQSGVLNPKGLITHRLPLEEVADGYRMFSAKLDNCIKTVLLPPTASN</sequence>
<dbReference type="EMBL" id="VAJM01000001">
    <property type="protein sequence ID" value="TLM96605.1"/>
    <property type="molecule type" value="Genomic_DNA"/>
</dbReference>
<dbReference type="PANTHER" id="PTHR42813:SF2">
    <property type="entry name" value="DEHYDROGENASE, ZINC-CONTAINING, PUTATIVE (AFU_ORTHOLOGUE AFUA_2G02810)-RELATED"/>
    <property type="match status" value="1"/>
</dbReference>
<dbReference type="GO" id="GO:0016491">
    <property type="term" value="F:oxidoreductase activity"/>
    <property type="evidence" value="ECO:0007669"/>
    <property type="project" value="UniProtKB-KW"/>
</dbReference>
<dbReference type="Pfam" id="PF08240">
    <property type="entry name" value="ADH_N"/>
    <property type="match status" value="1"/>
</dbReference>
<dbReference type="SUPFAM" id="SSF51735">
    <property type="entry name" value="NAD(P)-binding Rossmann-fold domains"/>
    <property type="match status" value="1"/>
</dbReference>
<keyword evidence="9" id="KW-1185">Reference proteome</keyword>
<gene>
    <name evidence="8" type="ORF">FDY95_01015</name>
</gene>
<evidence type="ECO:0000256" key="4">
    <source>
        <dbReference type="ARBA" id="ARBA00023002"/>
    </source>
</evidence>
<dbReference type="Gene3D" id="3.90.180.10">
    <property type="entry name" value="Medium-chain alcohol dehydrogenases, catalytic domain"/>
    <property type="match status" value="1"/>
</dbReference>
<comment type="similarity">
    <text evidence="5">Belongs to the zinc-containing alcohol dehydrogenase family.</text>
</comment>
<reference evidence="8 9" key="1">
    <citation type="submission" date="2019-05" db="EMBL/GenBank/DDBJ databases">
        <title>Hymenobacter edaphi sp. nov., isolated from abandoned arsenic-contaminated farmland soil.</title>
        <authorList>
            <person name="Nie L."/>
        </authorList>
    </citation>
    <scope>NUCLEOTIDE SEQUENCE [LARGE SCALE GENOMIC DNA]</scope>
    <source>
        <strain evidence="8 9">1-3-3-8</strain>
    </source>
</reference>
<comment type="caution">
    <text evidence="8">The sequence shown here is derived from an EMBL/GenBank/DDBJ whole genome shotgun (WGS) entry which is preliminary data.</text>
</comment>
<name>A0A5R8WWS5_9BACT</name>
<evidence type="ECO:0000259" key="6">
    <source>
        <dbReference type="Pfam" id="PF00107"/>
    </source>
</evidence>
<dbReference type="OrthoDB" id="9787435at2"/>
<keyword evidence="4" id="KW-0560">Oxidoreductase</keyword>
<dbReference type="PANTHER" id="PTHR42813">
    <property type="entry name" value="ZINC-TYPE ALCOHOL DEHYDROGENASE-LIKE"/>
    <property type="match status" value="1"/>
</dbReference>
<evidence type="ECO:0000259" key="7">
    <source>
        <dbReference type="Pfam" id="PF08240"/>
    </source>
</evidence>
<keyword evidence="3 5" id="KW-0862">Zinc</keyword>
<evidence type="ECO:0000313" key="8">
    <source>
        <dbReference type="EMBL" id="TLM96605.1"/>
    </source>
</evidence>
<dbReference type="CDD" id="cd08283">
    <property type="entry name" value="FDH_like_1"/>
    <property type="match status" value="1"/>
</dbReference>
<protein>
    <submittedName>
        <fullName evidence="8">Glutathione-dependent formaldehyde dehydrogenase</fullName>
    </submittedName>
</protein>